<proteinExistence type="predicted"/>
<dbReference type="Gene3D" id="1.20.120.1910">
    <property type="entry name" value="Cysteine-tRNA ligase, C-terminal anti-codon recognition domain"/>
    <property type="match status" value="1"/>
</dbReference>
<dbReference type="GO" id="GO:0005524">
    <property type="term" value="F:ATP binding"/>
    <property type="evidence" value="ECO:0007669"/>
    <property type="project" value="InterPro"/>
</dbReference>
<dbReference type="GO" id="GO:0005737">
    <property type="term" value="C:cytoplasm"/>
    <property type="evidence" value="ECO:0007669"/>
    <property type="project" value="TreeGrafter"/>
</dbReference>
<dbReference type="InterPro" id="IPR024909">
    <property type="entry name" value="Cys-tRNA/MSH_ligase"/>
</dbReference>
<keyword evidence="2" id="KW-1185">Reference proteome</keyword>
<evidence type="ECO:0008006" key="3">
    <source>
        <dbReference type="Google" id="ProtNLM"/>
    </source>
</evidence>
<protein>
    <recommendedName>
        <fullName evidence="3">Cysteine--tRNA ligase</fullName>
    </recommendedName>
</protein>
<gene>
    <name evidence="1" type="ORF">HPP92_020083</name>
</gene>
<dbReference type="Proteomes" id="UP000636800">
    <property type="component" value="Chromosome 10"/>
</dbReference>
<dbReference type="SUPFAM" id="SSF47323">
    <property type="entry name" value="Anticodon-binding domain of a subclass of class I aminoacyl-tRNA synthetases"/>
    <property type="match status" value="1"/>
</dbReference>
<dbReference type="PANTHER" id="PTHR10890:SF25">
    <property type="entry name" value="CYSTEINE--TRNA LIGASE, CHLOROPLASTIC_MITOCHONDRIAL"/>
    <property type="match status" value="1"/>
</dbReference>
<dbReference type="GO" id="GO:0006423">
    <property type="term" value="P:cysteinyl-tRNA aminoacylation"/>
    <property type="evidence" value="ECO:0007669"/>
    <property type="project" value="TreeGrafter"/>
</dbReference>
<sequence length="116" mass="12923">MWVQGKKQHMRIESLNVLGKEVTDGLAVLGLQPSSFAEALVQMKEKALKRAGITEEHVLRKIEERNVARKSRLYDKSDDIRRELAVVGIALMDGPDGTSWRPGVPLHLQEQLAPAA</sequence>
<accession>A0A835Q1Q4</accession>
<dbReference type="GO" id="GO:0004817">
    <property type="term" value="F:cysteine-tRNA ligase activity"/>
    <property type="evidence" value="ECO:0007669"/>
    <property type="project" value="TreeGrafter"/>
</dbReference>
<organism evidence="1 2">
    <name type="scientific">Vanilla planifolia</name>
    <name type="common">Vanilla</name>
    <dbReference type="NCBI Taxonomy" id="51239"/>
    <lineage>
        <taxon>Eukaryota</taxon>
        <taxon>Viridiplantae</taxon>
        <taxon>Streptophyta</taxon>
        <taxon>Embryophyta</taxon>
        <taxon>Tracheophyta</taxon>
        <taxon>Spermatophyta</taxon>
        <taxon>Magnoliopsida</taxon>
        <taxon>Liliopsida</taxon>
        <taxon>Asparagales</taxon>
        <taxon>Orchidaceae</taxon>
        <taxon>Vanilloideae</taxon>
        <taxon>Vanilleae</taxon>
        <taxon>Vanilla</taxon>
    </lineage>
</organism>
<name>A0A835Q1Q4_VANPL</name>
<comment type="caution">
    <text evidence="1">The sequence shown here is derived from an EMBL/GenBank/DDBJ whole genome shotgun (WGS) entry which is preliminary data.</text>
</comment>
<dbReference type="OrthoDB" id="47276at2759"/>
<reference evidence="1 2" key="1">
    <citation type="journal article" date="2020" name="Nat. Food">
        <title>A phased Vanilla planifolia genome enables genetic improvement of flavour and production.</title>
        <authorList>
            <person name="Hasing T."/>
            <person name="Tang H."/>
            <person name="Brym M."/>
            <person name="Khazi F."/>
            <person name="Huang T."/>
            <person name="Chambers A.H."/>
        </authorList>
    </citation>
    <scope>NUCLEOTIDE SEQUENCE [LARGE SCALE GENOMIC DNA]</scope>
    <source>
        <tissue evidence="1">Leaf</tissue>
    </source>
</reference>
<dbReference type="PANTHER" id="PTHR10890">
    <property type="entry name" value="CYSTEINYL-TRNA SYNTHETASE"/>
    <property type="match status" value="1"/>
</dbReference>
<evidence type="ECO:0000313" key="1">
    <source>
        <dbReference type="EMBL" id="KAG0464014.1"/>
    </source>
</evidence>
<dbReference type="InterPro" id="IPR009080">
    <property type="entry name" value="tRNAsynth_Ia_anticodon-bd"/>
</dbReference>
<evidence type="ECO:0000313" key="2">
    <source>
        <dbReference type="Proteomes" id="UP000636800"/>
    </source>
</evidence>
<dbReference type="EMBL" id="JADCNL010000010">
    <property type="protein sequence ID" value="KAG0464014.1"/>
    <property type="molecule type" value="Genomic_DNA"/>
</dbReference>
<dbReference type="AlphaFoldDB" id="A0A835Q1Q4"/>